<dbReference type="InterPro" id="IPR002018">
    <property type="entry name" value="CarbesteraseB"/>
</dbReference>
<dbReference type="InterPro" id="IPR029058">
    <property type="entry name" value="AB_hydrolase_fold"/>
</dbReference>
<keyword evidence="6" id="KW-1185">Reference proteome</keyword>
<dbReference type="EMBL" id="CABFNS010000869">
    <property type="protein sequence ID" value="VUC33656.1"/>
    <property type="molecule type" value="Genomic_DNA"/>
</dbReference>
<gene>
    <name evidence="5" type="ORF">CLO192961_LOCUS360004</name>
</gene>
<dbReference type="EC" id="3.1.1.-" evidence="3"/>
<dbReference type="Proteomes" id="UP000766486">
    <property type="component" value="Unassembled WGS sequence"/>
</dbReference>
<dbReference type="PROSITE" id="PS51257">
    <property type="entry name" value="PROKAR_LIPOPROTEIN"/>
    <property type="match status" value="1"/>
</dbReference>
<dbReference type="InterPro" id="IPR019826">
    <property type="entry name" value="Carboxylesterase_B_AS"/>
</dbReference>
<feature type="signal peptide" evidence="3">
    <location>
        <begin position="1"/>
        <end position="18"/>
    </location>
</feature>
<keyword evidence="2 3" id="KW-0378">Hydrolase</keyword>
<dbReference type="SUPFAM" id="SSF53474">
    <property type="entry name" value="alpha/beta-Hydrolases"/>
    <property type="match status" value="1"/>
</dbReference>
<organism evidence="5 6">
    <name type="scientific">Bionectria ochroleuca</name>
    <name type="common">Gliocladium roseum</name>
    <dbReference type="NCBI Taxonomy" id="29856"/>
    <lineage>
        <taxon>Eukaryota</taxon>
        <taxon>Fungi</taxon>
        <taxon>Dikarya</taxon>
        <taxon>Ascomycota</taxon>
        <taxon>Pezizomycotina</taxon>
        <taxon>Sordariomycetes</taxon>
        <taxon>Hypocreomycetidae</taxon>
        <taxon>Hypocreales</taxon>
        <taxon>Bionectriaceae</taxon>
        <taxon>Clonostachys</taxon>
    </lineage>
</organism>
<dbReference type="PANTHER" id="PTHR43918">
    <property type="entry name" value="ACETYLCHOLINESTERASE"/>
    <property type="match status" value="1"/>
</dbReference>
<evidence type="ECO:0000256" key="2">
    <source>
        <dbReference type="ARBA" id="ARBA00022801"/>
    </source>
</evidence>
<feature type="domain" description="Carboxylesterase type B" evidence="4">
    <location>
        <begin position="34"/>
        <end position="541"/>
    </location>
</feature>
<keyword evidence="3" id="KW-0732">Signal</keyword>
<reference evidence="5 6" key="1">
    <citation type="submission" date="2019-06" db="EMBL/GenBank/DDBJ databases">
        <authorList>
            <person name="Broberg M."/>
        </authorList>
    </citation>
    <scope>NUCLEOTIDE SEQUENCE [LARGE SCALE GENOMIC DNA]</scope>
</reference>
<feature type="chain" id="PRO_5045000304" description="Carboxylic ester hydrolase" evidence="3">
    <location>
        <begin position="19"/>
        <end position="552"/>
    </location>
</feature>
<dbReference type="PROSITE" id="PS00122">
    <property type="entry name" value="CARBOXYLESTERASE_B_1"/>
    <property type="match status" value="1"/>
</dbReference>
<comment type="caution">
    <text evidence="5">The sequence shown here is derived from an EMBL/GenBank/DDBJ whole genome shotgun (WGS) entry which is preliminary data.</text>
</comment>
<evidence type="ECO:0000256" key="3">
    <source>
        <dbReference type="RuleBase" id="RU361235"/>
    </source>
</evidence>
<dbReference type="InterPro" id="IPR050654">
    <property type="entry name" value="AChE-related_enzymes"/>
</dbReference>
<dbReference type="PROSITE" id="PS00941">
    <property type="entry name" value="CARBOXYLESTERASE_B_2"/>
    <property type="match status" value="1"/>
</dbReference>
<dbReference type="PANTHER" id="PTHR43918:SF4">
    <property type="entry name" value="CARBOXYLIC ESTER HYDROLASE"/>
    <property type="match status" value="1"/>
</dbReference>
<comment type="similarity">
    <text evidence="1 3">Belongs to the type-B carboxylesterase/lipase family.</text>
</comment>
<name>A0ABY6UR27_BIOOC</name>
<dbReference type="Gene3D" id="3.40.50.1820">
    <property type="entry name" value="alpha/beta hydrolase"/>
    <property type="match status" value="1"/>
</dbReference>
<evidence type="ECO:0000313" key="6">
    <source>
        <dbReference type="Proteomes" id="UP000766486"/>
    </source>
</evidence>
<sequence>MIRLLPAIVVAVGAGCYAANPLSPTVELGYSTYVGTRLSNEVDEFIGIRYAQAPMGNLRFRAPQPPKQQTEIQRATSEQFGDYCIGTNETLAHGVSEDCLFVNLWRPSNATRKSKLAVWVFIQGGGFNLNYSPNYNGSEVVEKSDNSIVLVNFNWRVGVYGFLAGRNVGELGDLNAGLLDQLTLLQWVQDHIQKFGGDPDHVVIHGSSAGAGSVALHLLHPDNARLFAGAIMESTFIPTQPRTSELEWQYDHFVQTVGCNKRTAELQMQCLRQKTTDELQKGNVAIPFPGMPAQPLPVWPWTPCIDGHLIMDKPLDMYKRGEFIRVPMIIGNNENEGAYFAANASTDDEVRLFMTSNYPQLSKKKVSAITNYYPQTKPVPQHAEWFPSAEQAYGESTFTCPALAILHAANQLDDNQGPIYADVDLWSYHMNIYDEAYVNMGLGCPHGYEEGLIFGPSGTKISGRYQPPASFSSYNAPLISIVMSYWISFVRTLSPNVHKESSAPIWERWSHGAGTSKLLIRLGELGMESVTEDQKERCEFWNEMDRSLLKST</sequence>
<evidence type="ECO:0000259" key="4">
    <source>
        <dbReference type="Pfam" id="PF00135"/>
    </source>
</evidence>
<evidence type="ECO:0000256" key="1">
    <source>
        <dbReference type="ARBA" id="ARBA00005964"/>
    </source>
</evidence>
<dbReference type="Pfam" id="PF00135">
    <property type="entry name" value="COesterase"/>
    <property type="match status" value="1"/>
</dbReference>
<dbReference type="InterPro" id="IPR019819">
    <property type="entry name" value="Carboxylesterase_B_CS"/>
</dbReference>
<evidence type="ECO:0000313" key="5">
    <source>
        <dbReference type="EMBL" id="VUC33656.1"/>
    </source>
</evidence>
<proteinExistence type="inferred from homology"/>
<accession>A0ABY6UR27</accession>
<protein>
    <recommendedName>
        <fullName evidence="3">Carboxylic ester hydrolase</fullName>
        <ecNumber evidence="3">3.1.1.-</ecNumber>
    </recommendedName>
</protein>